<reference evidence="5 6" key="1">
    <citation type="submission" date="2018-02" db="EMBL/GenBank/DDBJ databases">
        <title>Genome sequence of Desulfovibrio carbinolicus DSM 3852.</title>
        <authorList>
            <person name="Wilbanks E."/>
            <person name="Skennerton C.T."/>
            <person name="Orphan V.J."/>
        </authorList>
    </citation>
    <scope>NUCLEOTIDE SEQUENCE [LARGE SCALE GENOMIC DNA]</scope>
    <source>
        <strain evidence="5 6">DSM 3852</strain>
    </source>
</reference>
<evidence type="ECO:0000256" key="1">
    <source>
        <dbReference type="ARBA" id="ARBA00012528"/>
    </source>
</evidence>
<dbReference type="GO" id="GO:0043709">
    <property type="term" value="P:cell adhesion involved in single-species biofilm formation"/>
    <property type="evidence" value="ECO:0007669"/>
    <property type="project" value="TreeGrafter"/>
</dbReference>
<dbReference type="Gene3D" id="1.10.490.10">
    <property type="entry name" value="Globins"/>
    <property type="match status" value="1"/>
</dbReference>
<dbReference type="PANTHER" id="PTHR45138">
    <property type="entry name" value="REGULATORY COMPONENTS OF SENSORY TRANSDUCTION SYSTEM"/>
    <property type="match status" value="1"/>
</dbReference>
<dbReference type="GO" id="GO:0020037">
    <property type="term" value="F:heme binding"/>
    <property type="evidence" value="ECO:0007669"/>
    <property type="project" value="InterPro"/>
</dbReference>
<evidence type="ECO:0000313" key="5">
    <source>
        <dbReference type="EMBL" id="QAZ68914.1"/>
    </source>
</evidence>
<dbReference type="InterPro" id="IPR012292">
    <property type="entry name" value="Globin/Proto"/>
</dbReference>
<dbReference type="EMBL" id="CP026538">
    <property type="protein sequence ID" value="QAZ68914.1"/>
    <property type="molecule type" value="Genomic_DNA"/>
</dbReference>
<keyword evidence="6" id="KW-1185">Reference proteome</keyword>
<dbReference type="NCBIfam" id="TIGR00254">
    <property type="entry name" value="GGDEF"/>
    <property type="match status" value="1"/>
</dbReference>
<dbReference type="PANTHER" id="PTHR45138:SF24">
    <property type="entry name" value="DIGUANYLATE CYCLASE DGCC-RELATED"/>
    <property type="match status" value="1"/>
</dbReference>
<dbReference type="FunFam" id="3.30.70.270:FF:000001">
    <property type="entry name" value="Diguanylate cyclase domain protein"/>
    <property type="match status" value="1"/>
</dbReference>
<dbReference type="SMART" id="SM00267">
    <property type="entry name" value="GGDEF"/>
    <property type="match status" value="1"/>
</dbReference>
<dbReference type="AlphaFoldDB" id="A0A4P6HQD3"/>
<evidence type="ECO:0000313" key="6">
    <source>
        <dbReference type="Proteomes" id="UP000293296"/>
    </source>
</evidence>
<evidence type="ECO:0000256" key="2">
    <source>
        <dbReference type="ARBA" id="ARBA00015125"/>
    </source>
</evidence>
<dbReference type="EC" id="2.7.7.65" evidence="1"/>
<dbReference type="Pfam" id="PF00990">
    <property type="entry name" value="GGDEF"/>
    <property type="match status" value="1"/>
</dbReference>
<accession>A0A4P6HQD3</accession>
<dbReference type="GO" id="GO:1902201">
    <property type="term" value="P:negative regulation of bacterial-type flagellum-dependent cell motility"/>
    <property type="evidence" value="ECO:0007669"/>
    <property type="project" value="TreeGrafter"/>
</dbReference>
<organism evidence="5 6">
    <name type="scientific">Solidesulfovibrio carbinolicus</name>
    <dbReference type="NCBI Taxonomy" id="296842"/>
    <lineage>
        <taxon>Bacteria</taxon>
        <taxon>Pseudomonadati</taxon>
        <taxon>Thermodesulfobacteriota</taxon>
        <taxon>Desulfovibrionia</taxon>
        <taxon>Desulfovibrionales</taxon>
        <taxon>Desulfovibrionaceae</taxon>
        <taxon>Solidesulfovibrio</taxon>
    </lineage>
</organism>
<proteinExistence type="predicted"/>
<dbReference type="GO" id="GO:0019825">
    <property type="term" value="F:oxygen binding"/>
    <property type="evidence" value="ECO:0007669"/>
    <property type="project" value="InterPro"/>
</dbReference>
<dbReference type="RefSeq" id="WP_129354811.1">
    <property type="nucleotide sequence ID" value="NZ_CP026538.1"/>
</dbReference>
<dbReference type="SUPFAM" id="SSF46458">
    <property type="entry name" value="Globin-like"/>
    <property type="match status" value="1"/>
</dbReference>
<dbReference type="GO" id="GO:0052621">
    <property type="term" value="F:diguanylate cyclase activity"/>
    <property type="evidence" value="ECO:0007669"/>
    <property type="project" value="UniProtKB-EC"/>
</dbReference>
<dbReference type="Gene3D" id="3.30.70.270">
    <property type="match status" value="1"/>
</dbReference>
<evidence type="ECO:0000259" key="4">
    <source>
        <dbReference type="PROSITE" id="PS50887"/>
    </source>
</evidence>
<dbReference type="KEGG" id="dcb:C3Y92_17410"/>
<dbReference type="InterPro" id="IPR029787">
    <property type="entry name" value="Nucleotide_cyclase"/>
</dbReference>
<dbReference type="PROSITE" id="PS50887">
    <property type="entry name" value="GGDEF"/>
    <property type="match status" value="1"/>
</dbReference>
<dbReference type="InterPro" id="IPR043128">
    <property type="entry name" value="Rev_trsase/Diguanyl_cyclase"/>
</dbReference>
<dbReference type="SUPFAM" id="SSF55073">
    <property type="entry name" value="Nucleotide cyclase"/>
    <property type="match status" value="1"/>
</dbReference>
<dbReference type="OrthoDB" id="9812260at2"/>
<feature type="domain" description="GGDEF" evidence="4">
    <location>
        <begin position="235"/>
        <end position="364"/>
    </location>
</feature>
<evidence type="ECO:0000256" key="3">
    <source>
        <dbReference type="ARBA" id="ARBA00029839"/>
    </source>
</evidence>
<sequence length="365" mass="41452">MNLTDQDLAVQLKITRQDIRRRKELLGFTEEDAKILAELKPDIDISASSIVDEFYDDQVTKPEIERTIGDAGTLGRLKHHMSNYILDMFSGRYDDIYVLSRLRIGLVHDRIGVPPMLYISSIRTLFQILRQRLTSKLSASKQCSTCHKILEALEKIILFDLTLVIDTYIHALVKQVSNSQAELENYAKSLEEEVSSRTKELIEFAQTDALTQLNNRRAFFDALRREIARSIRHEEEFVLAYIDLDHFKQANDTLGHQEGDRILICMAEAVRESLRAEDLGARIGGDEFAVIIADVDLAKAKEVIERLTKRFDTNKGNSSVTMSVGLARFNLEYPQLPDALMKEADIAMYNAKKHKGNSIAAFGQS</sequence>
<dbReference type="InterPro" id="IPR000160">
    <property type="entry name" value="GGDEF_dom"/>
</dbReference>
<dbReference type="GO" id="GO:0005886">
    <property type="term" value="C:plasma membrane"/>
    <property type="evidence" value="ECO:0007669"/>
    <property type="project" value="TreeGrafter"/>
</dbReference>
<name>A0A4P6HQD3_9BACT</name>
<dbReference type="Pfam" id="PF11563">
    <property type="entry name" value="Protoglobin"/>
    <property type="match status" value="1"/>
</dbReference>
<protein>
    <recommendedName>
        <fullName evidence="2">Diguanylate cyclase DosC</fullName>
        <ecNumber evidence="1">2.7.7.65</ecNumber>
    </recommendedName>
    <alternativeName>
        <fullName evidence="3">Direct oxygen-sensing cyclase</fullName>
    </alternativeName>
</protein>
<gene>
    <name evidence="5" type="ORF">C3Y92_17410</name>
</gene>
<dbReference type="InterPro" id="IPR050469">
    <property type="entry name" value="Diguanylate_Cyclase"/>
</dbReference>
<dbReference type="CDD" id="cd01949">
    <property type="entry name" value="GGDEF"/>
    <property type="match status" value="1"/>
</dbReference>
<dbReference type="InterPro" id="IPR009050">
    <property type="entry name" value="Globin-like_sf"/>
</dbReference>
<dbReference type="InterPro" id="IPR044398">
    <property type="entry name" value="Globin-sensor_dom"/>
</dbReference>
<dbReference type="Proteomes" id="UP000293296">
    <property type="component" value="Chromosome"/>
</dbReference>